<comment type="caution">
    <text evidence="1">The sequence shown here is derived from an EMBL/GenBank/DDBJ whole genome shotgun (WGS) entry which is preliminary data.</text>
</comment>
<dbReference type="Proteomes" id="UP000634136">
    <property type="component" value="Unassembled WGS sequence"/>
</dbReference>
<keyword evidence="2" id="KW-1185">Reference proteome</keyword>
<dbReference type="AlphaFoldDB" id="A0A834X2X0"/>
<evidence type="ECO:0000313" key="2">
    <source>
        <dbReference type="Proteomes" id="UP000634136"/>
    </source>
</evidence>
<name>A0A834X2X0_9FABA</name>
<sequence>MGEATGSVAHTLGPREMLPLSFSKW</sequence>
<evidence type="ECO:0000313" key="1">
    <source>
        <dbReference type="EMBL" id="KAF7837488.1"/>
    </source>
</evidence>
<protein>
    <submittedName>
        <fullName evidence="1">Uncharacterized protein</fullName>
    </submittedName>
</protein>
<gene>
    <name evidence="1" type="ORF">G2W53_005970</name>
</gene>
<organism evidence="1 2">
    <name type="scientific">Senna tora</name>
    <dbReference type="NCBI Taxonomy" id="362788"/>
    <lineage>
        <taxon>Eukaryota</taxon>
        <taxon>Viridiplantae</taxon>
        <taxon>Streptophyta</taxon>
        <taxon>Embryophyta</taxon>
        <taxon>Tracheophyta</taxon>
        <taxon>Spermatophyta</taxon>
        <taxon>Magnoliopsida</taxon>
        <taxon>eudicotyledons</taxon>
        <taxon>Gunneridae</taxon>
        <taxon>Pentapetalae</taxon>
        <taxon>rosids</taxon>
        <taxon>fabids</taxon>
        <taxon>Fabales</taxon>
        <taxon>Fabaceae</taxon>
        <taxon>Caesalpinioideae</taxon>
        <taxon>Cassia clade</taxon>
        <taxon>Senna</taxon>
    </lineage>
</organism>
<reference evidence="1" key="1">
    <citation type="submission" date="2020-09" db="EMBL/GenBank/DDBJ databases">
        <title>Genome-Enabled Discovery of Anthraquinone Biosynthesis in Senna tora.</title>
        <authorList>
            <person name="Kang S.-H."/>
            <person name="Pandey R.P."/>
            <person name="Lee C.-M."/>
            <person name="Sim J.-S."/>
            <person name="Jeong J.-T."/>
            <person name="Choi B.-S."/>
            <person name="Jung M."/>
            <person name="Ginzburg D."/>
            <person name="Zhao K."/>
            <person name="Won S.Y."/>
            <person name="Oh T.-J."/>
            <person name="Yu Y."/>
            <person name="Kim N.-H."/>
            <person name="Lee O.R."/>
            <person name="Lee T.-H."/>
            <person name="Bashyal P."/>
            <person name="Kim T.-S."/>
            <person name="Lee W.-H."/>
            <person name="Kawkins C."/>
            <person name="Kim C.-K."/>
            <person name="Kim J.S."/>
            <person name="Ahn B.O."/>
            <person name="Rhee S.Y."/>
            <person name="Sohng J.K."/>
        </authorList>
    </citation>
    <scope>NUCLEOTIDE SEQUENCE</scope>
    <source>
        <tissue evidence="1">Leaf</tissue>
    </source>
</reference>
<accession>A0A834X2X0</accession>
<dbReference type="EMBL" id="JAAIUW010000003">
    <property type="protein sequence ID" value="KAF7837488.1"/>
    <property type="molecule type" value="Genomic_DNA"/>
</dbReference>
<proteinExistence type="predicted"/>